<organism evidence="1">
    <name type="scientific">Puccinia triticina (isolate 1-1 / race 1 (BBBD))</name>
    <name type="common">Brown leaf rust fungus</name>
    <dbReference type="NCBI Taxonomy" id="630390"/>
    <lineage>
        <taxon>Eukaryota</taxon>
        <taxon>Fungi</taxon>
        <taxon>Dikarya</taxon>
        <taxon>Basidiomycota</taxon>
        <taxon>Pucciniomycotina</taxon>
        <taxon>Pucciniomycetes</taxon>
        <taxon>Pucciniales</taxon>
        <taxon>Pucciniaceae</taxon>
        <taxon>Puccinia</taxon>
    </lineage>
</organism>
<evidence type="ECO:0000313" key="2">
    <source>
        <dbReference type="EnsemblFungi" id="PTTG_29805-t43_1-p1"/>
    </source>
</evidence>
<proteinExistence type="predicted"/>
<evidence type="ECO:0000313" key="3">
    <source>
        <dbReference type="Proteomes" id="UP000005240"/>
    </source>
</evidence>
<dbReference type="OrthoDB" id="10467719at2759"/>
<reference evidence="2 3" key="3">
    <citation type="journal article" date="2017" name="G3 (Bethesda)">
        <title>Comparative analysis highlights variable genome content of wheat rusts and divergence of the mating loci.</title>
        <authorList>
            <person name="Cuomo C.A."/>
            <person name="Bakkeren G."/>
            <person name="Khalil H.B."/>
            <person name="Panwar V."/>
            <person name="Joly D."/>
            <person name="Linning R."/>
            <person name="Sakthikumar S."/>
            <person name="Song X."/>
            <person name="Adiconis X."/>
            <person name="Fan L."/>
            <person name="Goldberg J.M."/>
            <person name="Levin J.Z."/>
            <person name="Young S."/>
            <person name="Zeng Q."/>
            <person name="Anikster Y."/>
            <person name="Bruce M."/>
            <person name="Wang M."/>
            <person name="Yin C."/>
            <person name="McCallum B."/>
            <person name="Szabo L.J."/>
            <person name="Hulbert S."/>
            <person name="Chen X."/>
            <person name="Fellers J.P."/>
        </authorList>
    </citation>
    <scope>NUCLEOTIDE SEQUENCE</scope>
    <source>
        <strain evidence="3">Isolate 1-1 / race 1 (BBBD)</strain>
        <strain evidence="2">isolate 1-1 / race 1 (BBBD)</strain>
    </source>
</reference>
<protein>
    <submittedName>
        <fullName evidence="1 2">Uncharacterized protein</fullName>
    </submittedName>
</protein>
<reference evidence="1" key="2">
    <citation type="submission" date="2016-05" db="EMBL/GenBank/DDBJ databases">
        <title>Comparative analysis highlights variable genome content of wheat rusts and divergence of the mating loci.</title>
        <authorList>
            <person name="Cuomo C.A."/>
            <person name="Bakkeren G."/>
            <person name="Szabo L."/>
            <person name="Khalil H."/>
            <person name="Joly D."/>
            <person name="Goldberg J."/>
            <person name="Young S."/>
            <person name="Zeng Q."/>
            <person name="Fellers J."/>
        </authorList>
    </citation>
    <scope>NUCLEOTIDE SEQUENCE [LARGE SCALE GENOMIC DNA]</scope>
    <source>
        <strain evidence="1">1-1 BBBD Race 1</strain>
    </source>
</reference>
<evidence type="ECO:0000313" key="1">
    <source>
        <dbReference type="EMBL" id="OAV86617.1"/>
    </source>
</evidence>
<name>A0A180G1U7_PUCT1</name>
<dbReference type="EnsemblFungi" id="PTTG_29805-t43_1">
    <property type="protein sequence ID" value="PTTG_29805-t43_1-p1"/>
    <property type="gene ID" value="PTTG_29805"/>
</dbReference>
<dbReference type="AlphaFoldDB" id="A0A180G1U7"/>
<sequence>MKSSQLKWDDFILAKYASSGYTWRMDATRVDPVAQSMSGKRPSIPESGMDSEDIDRVDQIMTDEPANVPAPTITIRVSYRLYREQRSKDPSLASFNYLVSPQAPIPEWNGTISGTGTSFSKFKTLLFQHVTTRPKIHRLLEMADCVGQLHVYCANDGRAPLGFSCWSHGIHYCTYAAFVEATLAKPNRTMIMMLSMSQFGTMGVGTGTEFEQLFSEGNFFALSESGCPARSHKFYRREGPGFRLRANLRPHHIKPEIQELISLEEMLEFCGIPEDDGLTHGLIDIHRLYNWETFWYATREQLVDLGFGLRAIELIKDGLPLYLSHLNDCLFDTSDEEEFYKYDNNLYHPSM</sequence>
<dbReference type="VEuPathDB" id="FungiDB:PTTG_29805"/>
<dbReference type="Proteomes" id="UP000005240">
    <property type="component" value="Unassembled WGS sequence"/>
</dbReference>
<accession>A0A180G1U7</accession>
<gene>
    <name evidence="1" type="ORF">PTTG_29805</name>
</gene>
<reference evidence="2" key="4">
    <citation type="submission" date="2025-05" db="UniProtKB">
        <authorList>
            <consortium name="EnsemblFungi"/>
        </authorList>
    </citation>
    <scope>IDENTIFICATION</scope>
    <source>
        <strain evidence="2">isolate 1-1 / race 1 (BBBD)</strain>
    </source>
</reference>
<reference evidence="1" key="1">
    <citation type="submission" date="2009-11" db="EMBL/GenBank/DDBJ databases">
        <authorList>
            <consortium name="The Broad Institute Genome Sequencing Platform"/>
            <person name="Ward D."/>
            <person name="Feldgarden M."/>
            <person name="Earl A."/>
            <person name="Young S.K."/>
            <person name="Zeng Q."/>
            <person name="Koehrsen M."/>
            <person name="Alvarado L."/>
            <person name="Berlin A."/>
            <person name="Bochicchio J."/>
            <person name="Borenstein D."/>
            <person name="Chapman S.B."/>
            <person name="Chen Z."/>
            <person name="Engels R."/>
            <person name="Freedman E."/>
            <person name="Gellesch M."/>
            <person name="Goldberg J."/>
            <person name="Griggs A."/>
            <person name="Gujja S."/>
            <person name="Heilman E."/>
            <person name="Heiman D."/>
            <person name="Hepburn T."/>
            <person name="Howarth C."/>
            <person name="Jen D."/>
            <person name="Larson L."/>
            <person name="Lewis B."/>
            <person name="Mehta T."/>
            <person name="Park D."/>
            <person name="Pearson M."/>
            <person name="Roberts A."/>
            <person name="Saif S."/>
            <person name="Shea T."/>
            <person name="Shenoy N."/>
            <person name="Sisk P."/>
            <person name="Stolte C."/>
            <person name="Sykes S."/>
            <person name="Thomson T."/>
            <person name="Walk T."/>
            <person name="White J."/>
            <person name="Yandava C."/>
            <person name="Izard J."/>
            <person name="Baranova O.V."/>
            <person name="Blanton J.M."/>
            <person name="Tanner A.C."/>
            <person name="Dewhirst F.E."/>
            <person name="Haas B."/>
            <person name="Nusbaum C."/>
            <person name="Birren B."/>
        </authorList>
    </citation>
    <scope>NUCLEOTIDE SEQUENCE [LARGE SCALE GENOMIC DNA]</scope>
    <source>
        <strain evidence="1">1-1 BBBD Race 1</strain>
    </source>
</reference>
<keyword evidence="3" id="KW-1185">Reference proteome</keyword>
<dbReference type="EMBL" id="ADAS02000953">
    <property type="protein sequence ID" value="OAV86617.1"/>
    <property type="molecule type" value="Genomic_DNA"/>
</dbReference>